<name>A0A852VX30_9MICO</name>
<protein>
    <recommendedName>
        <fullName evidence="3">Helix-turn-helix domain-containing protein</fullName>
    </recommendedName>
</protein>
<proteinExistence type="predicted"/>
<organism evidence="1 2">
    <name type="scientific">Janibacter cremeus</name>
    <dbReference type="NCBI Taxonomy" id="1285192"/>
    <lineage>
        <taxon>Bacteria</taxon>
        <taxon>Bacillati</taxon>
        <taxon>Actinomycetota</taxon>
        <taxon>Actinomycetes</taxon>
        <taxon>Micrococcales</taxon>
        <taxon>Intrasporangiaceae</taxon>
        <taxon>Janibacter</taxon>
    </lineage>
</organism>
<comment type="caution">
    <text evidence="1">The sequence shown here is derived from an EMBL/GenBank/DDBJ whole genome shotgun (WGS) entry which is preliminary data.</text>
</comment>
<evidence type="ECO:0008006" key="3">
    <source>
        <dbReference type="Google" id="ProtNLM"/>
    </source>
</evidence>
<dbReference type="EMBL" id="JACCAE010000001">
    <property type="protein sequence ID" value="NYF99213.1"/>
    <property type="molecule type" value="Genomic_DNA"/>
</dbReference>
<gene>
    <name evidence="1" type="ORF">BJY20_002605</name>
</gene>
<dbReference type="Proteomes" id="UP000554054">
    <property type="component" value="Unassembled WGS sequence"/>
</dbReference>
<dbReference type="SUPFAM" id="SSF46955">
    <property type="entry name" value="Putative DNA-binding domain"/>
    <property type="match status" value="1"/>
</dbReference>
<sequence length="66" mass="7295">MSEDSGQRHMTPKELAERWGCSTGHLANLRTEGRGLPFLKFPGRVLYRLADVLAYEDAHVVGPVSA</sequence>
<keyword evidence="2" id="KW-1185">Reference proteome</keyword>
<dbReference type="AlphaFoldDB" id="A0A852VX30"/>
<evidence type="ECO:0000313" key="1">
    <source>
        <dbReference type="EMBL" id="NYF99213.1"/>
    </source>
</evidence>
<dbReference type="RefSeq" id="WP_221935329.1">
    <property type="nucleotide sequence ID" value="NZ_JACCAE010000001.1"/>
</dbReference>
<evidence type="ECO:0000313" key="2">
    <source>
        <dbReference type="Proteomes" id="UP000554054"/>
    </source>
</evidence>
<reference evidence="1 2" key="1">
    <citation type="submission" date="2020-07" db="EMBL/GenBank/DDBJ databases">
        <title>Sequencing the genomes of 1000 actinobacteria strains.</title>
        <authorList>
            <person name="Klenk H.-P."/>
        </authorList>
    </citation>
    <scope>NUCLEOTIDE SEQUENCE [LARGE SCALE GENOMIC DNA]</scope>
    <source>
        <strain evidence="1 2">DSM 26154</strain>
    </source>
</reference>
<accession>A0A852VX30</accession>
<dbReference type="InterPro" id="IPR009061">
    <property type="entry name" value="DNA-bd_dom_put_sf"/>
</dbReference>